<name>A0A9K3DF38_9EUKA</name>
<dbReference type="AlphaFoldDB" id="A0A9K3DF38"/>
<proteinExistence type="predicted"/>
<keyword evidence="3" id="KW-1185">Reference proteome</keyword>
<sequence>MPKKRGSGRRLPQRNSHSSAVSHIRSVDGRS</sequence>
<organism evidence="2 3">
    <name type="scientific">Kipferlia bialata</name>
    <dbReference type="NCBI Taxonomy" id="797122"/>
    <lineage>
        <taxon>Eukaryota</taxon>
        <taxon>Metamonada</taxon>
        <taxon>Carpediemonas-like organisms</taxon>
        <taxon>Kipferlia</taxon>
    </lineage>
</organism>
<comment type="caution">
    <text evidence="2">The sequence shown here is derived from an EMBL/GenBank/DDBJ whole genome shotgun (WGS) entry which is preliminary data.</text>
</comment>
<evidence type="ECO:0000256" key="1">
    <source>
        <dbReference type="SAM" id="MobiDB-lite"/>
    </source>
</evidence>
<dbReference type="Proteomes" id="UP000265618">
    <property type="component" value="Unassembled WGS sequence"/>
</dbReference>
<protein>
    <submittedName>
        <fullName evidence="2">Uncharacterized protein</fullName>
    </submittedName>
</protein>
<accession>A0A9K3DF38</accession>
<feature type="compositionally biased region" description="Basic residues" evidence="1">
    <location>
        <begin position="1"/>
        <end position="12"/>
    </location>
</feature>
<reference evidence="2 3" key="1">
    <citation type="journal article" date="2018" name="PLoS ONE">
        <title>The draft genome of Kipferlia bialata reveals reductive genome evolution in fornicate parasites.</title>
        <authorList>
            <person name="Tanifuji G."/>
            <person name="Takabayashi S."/>
            <person name="Kume K."/>
            <person name="Takagi M."/>
            <person name="Nakayama T."/>
            <person name="Kamikawa R."/>
            <person name="Inagaki Y."/>
            <person name="Hashimoto T."/>
        </authorList>
    </citation>
    <scope>NUCLEOTIDE SEQUENCE [LARGE SCALE GENOMIC DNA]</scope>
    <source>
        <strain evidence="2">NY0173</strain>
    </source>
</reference>
<feature type="region of interest" description="Disordered" evidence="1">
    <location>
        <begin position="1"/>
        <end position="31"/>
    </location>
</feature>
<feature type="non-terminal residue" evidence="2">
    <location>
        <position position="1"/>
    </location>
</feature>
<evidence type="ECO:0000313" key="3">
    <source>
        <dbReference type="Proteomes" id="UP000265618"/>
    </source>
</evidence>
<gene>
    <name evidence="2" type="ORF">KIPB_016994</name>
</gene>
<dbReference type="EMBL" id="BDIP01010926">
    <property type="protein sequence ID" value="GIQ92918.1"/>
    <property type="molecule type" value="Genomic_DNA"/>
</dbReference>
<evidence type="ECO:0000313" key="2">
    <source>
        <dbReference type="EMBL" id="GIQ92918.1"/>
    </source>
</evidence>